<reference evidence="1 2" key="1">
    <citation type="submission" date="2018-10" db="EMBL/GenBank/DDBJ databases">
        <authorList>
            <person name="Ekblom R."/>
            <person name="Jareborg N."/>
        </authorList>
    </citation>
    <scope>NUCLEOTIDE SEQUENCE [LARGE SCALE GENOMIC DNA]</scope>
    <source>
        <tissue evidence="1">Muscle</tissue>
    </source>
</reference>
<dbReference type="AlphaFoldDB" id="A0A9X9Q119"/>
<organism evidence="1 2">
    <name type="scientific">Gulo gulo</name>
    <name type="common">Wolverine</name>
    <name type="synonym">Gluton</name>
    <dbReference type="NCBI Taxonomy" id="48420"/>
    <lineage>
        <taxon>Eukaryota</taxon>
        <taxon>Metazoa</taxon>
        <taxon>Chordata</taxon>
        <taxon>Craniata</taxon>
        <taxon>Vertebrata</taxon>
        <taxon>Euteleostomi</taxon>
        <taxon>Mammalia</taxon>
        <taxon>Eutheria</taxon>
        <taxon>Laurasiatheria</taxon>
        <taxon>Carnivora</taxon>
        <taxon>Caniformia</taxon>
        <taxon>Musteloidea</taxon>
        <taxon>Mustelidae</taxon>
        <taxon>Guloninae</taxon>
        <taxon>Gulo</taxon>
    </lineage>
</organism>
<protein>
    <submittedName>
        <fullName evidence="1">Uncharacterized protein</fullName>
    </submittedName>
</protein>
<keyword evidence="2" id="KW-1185">Reference proteome</keyword>
<dbReference type="Proteomes" id="UP000269945">
    <property type="component" value="Unassembled WGS sequence"/>
</dbReference>
<name>A0A9X9Q119_GULGU</name>
<sequence length="49" mass="5338">MSGTSSTEIIKDLPYLQILSGQKMSSLGISMGILNCQTITSLAFLRYLI</sequence>
<feature type="non-terminal residue" evidence="1">
    <location>
        <position position="49"/>
    </location>
</feature>
<dbReference type="EMBL" id="CYRY02016701">
    <property type="protein sequence ID" value="VCW90982.1"/>
    <property type="molecule type" value="Genomic_DNA"/>
</dbReference>
<accession>A0A9X9Q119</accession>
<gene>
    <name evidence="1" type="ORF">BN2614_LOCUS1</name>
</gene>
<proteinExistence type="predicted"/>
<evidence type="ECO:0000313" key="2">
    <source>
        <dbReference type="Proteomes" id="UP000269945"/>
    </source>
</evidence>
<evidence type="ECO:0000313" key="1">
    <source>
        <dbReference type="EMBL" id="VCW90982.1"/>
    </source>
</evidence>
<comment type="caution">
    <text evidence="1">The sequence shown here is derived from an EMBL/GenBank/DDBJ whole genome shotgun (WGS) entry which is preliminary data.</text>
</comment>